<organism evidence="1 2">
    <name type="scientific">Aminipila terrae</name>
    <dbReference type="NCBI Taxonomy" id="2697030"/>
    <lineage>
        <taxon>Bacteria</taxon>
        <taxon>Bacillati</taxon>
        <taxon>Bacillota</taxon>
        <taxon>Clostridia</taxon>
        <taxon>Peptostreptococcales</taxon>
        <taxon>Anaerovoracaceae</taxon>
        <taxon>Aminipila</taxon>
    </lineage>
</organism>
<proteinExistence type="predicted"/>
<protein>
    <submittedName>
        <fullName evidence="1">Uncharacterized protein</fullName>
    </submittedName>
</protein>
<name>A0A6P1MMM0_9FIRM</name>
<gene>
    <name evidence="1" type="ORF">Ami3637_11270</name>
</gene>
<dbReference type="RefSeq" id="WP_162362673.1">
    <property type="nucleotide sequence ID" value="NZ_CP047591.1"/>
</dbReference>
<dbReference type="AlphaFoldDB" id="A0A6P1MMM0"/>
<reference evidence="1 2" key="1">
    <citation type="submission" date="2020-01" db="EMBL/GenBank/DDBJ databases">
        <title>Genomic analysis of Aminipila sp. CBA3637.</title>
        <authorList>
            <person name="Kim Y.B."/>
            <person name="Roh S.W."/>
        </authorList>
    </citation>
    <scope>NUCLEOTIDE SEQUENCE [LARGE SCALE GENOMIC DNA]</scope>
    <source>
        <strain evidence="1 2">CBA3637</strain>
    </source>
</reference>
<sequence>MTIYRGVGGVNREIKQQFRGVGGVNREIKEQYRGVGGLNRKVFSNWNGILYNAGNEYSYITGGWIKFYPVPEGSSGNVSNNGTQLVCTANTVSDVGMITNNKIDLSKYNYLYAQVDYYLGGERAWILAQNSNVSGNGFNFTASISFTGAGKIALPISSISTSHYIYIGAAKNGAIKVSKIWLE</sequence>
<dbReference type="KEGG" id="amic:Ami3637_11270"/>
<dbReference type="EMBL" id="CP047591">
    <property type="protein sequence ID" value="QHI72906.1"/>
    <property type="molecule type" value="Genomic_DNA"/>
</dbReference>
<dbReference type="Proteomes" id="UP000463883">
    <property type="component" value="Chromosome"/>
</dbReference>
<evidence type="ECO:0000313" key="2">
    <source>
        <dbReference type="Proteomes" id="UP000463883"/>
    </source>
</evidence>
<keyword evidence="2" id="KW-1185">Reference proteome</keyword>
<accession>A0A6P1MMM0</accession>
<evidence type="ECO:0000313" key="1">
    <source>
        <dbReference type="EMBL" id="QHI72906.1"/>
    </source>
</evidence>